<dbReference type="EMBL" id="JARBHB010000010">
    <property type="protein sequence ID" value="KAJ8874636.1"/>
    <property type="molecule type" value="Genomic_DNA"/>
</dbReference>
<name>A0ABQ9GRG6_9NEOP</name>
<accession>A0ABQ9GRG6</accession>
<keyword evidence="3" id="KW-1185">Reference proteome</keyword>
<dbReference type="SUPFAM" id="SSF53098">
    <property type="entry name" value="Ribonuclease H-like"/>
    <property type="match status" value="1"/>
</dbReference>
<dbReference type="Gene3D" id="3.30.420.10">
    <property type="entry name" value="Ribonuclease H-like superfamily/Ribonuclease H"/>
    <property type="match status" value="1"/>
</dbReference>
<dbReference type="InterPro" id="IPR012337">
    <property type="entry name" value="RNaseH-like_sf"/>
</dbReference>
<dbReference type="PANTHER" id="PTHR37984">
    <property type="entry name" value="PROTEIN CBG26694"/>
    <property type="match status" value="1"/>
</dbReference>
<protein>
    <recommendedName>
        <fullName evidence="1">Integrase catalytic domain-containing protein</fullName>
    </recommendedName>
</protein>
<dbReference type="InterPro" id="IPR050951">
    <property type="entry name" value="Retrovirus_Pol_polyprotein"/>
</dbReference>
<organism evidence="2 3">
    <name type="scientific">Dryococelus australis</name>
    <dbReference type="NCBI Taxonomy" id="614101"/>
    <lineage>
        <taxon>Eukaryota</taxon>
        <taxon>Metazoa</taxon>
        <taxon>Ecdysozoa</taxon>
        <taxon>Arthropoda</taxon>
        <taxon>Hexapoda</taxon>
        <taxon>Insecta</taxon>
        <taxon>Pterygota</taxon>
        <taxon>Neoptera</taxon>
        <taxon>Polyneoptera</taxon>
        <taxon>Phasmatodea</taxon>
        <taxon>Verophasmatodea</taxon>
        <taxon>Anareolatae</taxon>
        <taxon>Phasmatidae</taxon>
        <taxon>Eurycanthinae</taxon>
        <taxon>Dryococelus</taxon>
    </lineage>
</organism>
<dbReference type="Proteomes" id="UP001159363">
    <property type="component" value="Chromosome 9"/>
</dbReference>
<comment type="caution">
    <text evidence="2">The sequence shown here is derived from an EMBL/GenBank/DDBJ whole genome shotgun (WGS) entry which is preliminary data.</text>
</comment>
<evidence type="ECO:0000313" key="3">
    <source>
        <dbReference type="Proteomes" id="UP001159363"/>
    </source>
</evidence>
<dbReference type="Pfam" id="PF00665">
    <property type="entry name" value="rve"/>
    <property type="match status" value="1"/>
</dbReference>
<proteinExistence type="predicted"/>
<reference evidence="2 3" key="1">
    <citation type="submission" date="2023-02" db="EMBL/GenBank/DDBJ databases">
        <title>LHISI_Scaffold_Assembly.</title>
        <authorList>
            <person name="Stuart O.P."/>
            <person name="Cleave R."/>
            <person name="Magrath M.J.L."/>
            <person name="Mikheyev A.S."/>
        </authorList>
    </citation>
    <scope>NUCLEOTIDE SEQUENCE [LARGE SCALE GENOMIC DNA]</scope>
    <source>
        <strain evidence="2">Daus_M_001</strain>
        <tissue evidence="2">Leg muscle</tissue>
    </source>
</reference>
<dbReference type="InterPro" id="IPR036397">
    <property type="entry name" value="RNaseH_sf"/>
</dbReference>
<evidence type="ECO:0000259" key="1">
    <source>
        <dbReference type="PROSITE" id="PS50994"/>
    </source>
</evidence>
<evidence type="ECO:0000313" key="2">
    <source>
        <dbReference type="EMBL" id="KAJ8874636.1"/>
    </source>
</evidence>
<gene>
    <name evidence="2" type="ORF">PR048_025502</name>
</gene>
<feature type="domain" description="Integrase catalytic" evidence="1">
    <location>
        <begin position="1"/>
        <end position="179"/>
    </location>
</feature>
<sequence>MPVWWFKLSWQLEKLIRNYPNSEKPSRPWQVVVVDLFKCDKWYLTVFFWICPLTHMSDVTVIGKLKEVFARFGIPEIVRADNGSQFVSCNFQSFAQSYNFQVVISSPHYPQSNGCVEVAVTVTKSLLKNNVDISLALLSYHTTPLDCRFSPADMLMIRRLRSTLPLLASTSEEVIQSRLSQNREHHQKDKQADNYNRRHRVRYLPDLHVGEKVCISDLTIYGTIIQTGPQPHSYLIHTHRDEIDGFWFLHILLAKVFGLKEVM</sequence>
<dbReference type="InterPro" id="IPR001584">
    <property type="entry name" value="Integrase_cat-core"/>
</dbReference>
<dbReference type="PROSITE" id="PS50994">
    <property type="entry name" value="INTEGRASE"/>
    <property type="match status" value="1"/>
</dbReference>
<dbReference type="PANTHER" id="PTHR37984:SF9">
    <property type="entry name" value="INTEGRASE CATALYTIC DOMAIN-CONTAINING PROTEIN"/>
    <property type="match status" value="1"/>
</dbReference>